<dbReference type="PRINTS" id="PR00032">
    <property type="entry name" value="HTHARAC"/>
</dbReference>
<gene>
    <name evidence="5" type="ordered locus">SGRA_2979</name>
</gene>
<dbReference type="PROSITE" id="PS01124">
    <property type="entry name" value="HTH_ARAC_FAMILY_2"/>
    <property type="match status" value="1"/>
</dbReference>
<accession>H6LAW4</accession>
<dbReference type="SMART" id="SM00342">
    <property type="entry name" value="HTH_ARAC"/>
    <property type="match status" value="1"/>
</dbReference>
<sequence>MTIHAIYQPQDGPQLIDMQLIQPKAELQLPLLEGGYSFFYLSAGQLKMELNRRQTTLKAGQALLLRPDQILLSAEGEAAEGYLFSFSPAFFEQRYHNNILKAFAFVQKGLLALVDLPQDAVSKLNVLLACMYNDYQQEPQQLAVLRSYANIIFFELQERFAPEKMARNIQLARPNRQEEKMLEFEQLVEEHFQSSRAPSFYAQKLFISTNYLNKLCKRVFGKTSGAVIRKRVQLEAERLLCHSNLTIAEISQQLGFETPSYFITFFRKSQDCSPEQYRQGLQQELVSA</sequence>
<keyword evidence="2" id="KW-0238">DNA-binding</keyword>
<protein>
    <submittedName>
        <fullName evidence="5">Transcriptional regulator, AraC family protein</fullName>
    </submittedName>
</protein>
<dbReference type="Gene3D" id="1.10.10.60">
    <property type="entry name" value="Homeodomain-like"/>
    <property type="match status" value="1"/>
</dbReference>
<dbReference type="KEGG" id="sgn:SGRA_2979"/>
<dbReference type="InterPro" id="IPR020449">
    <property type="entry name" value="Tscrpt_reg_AraC-type_HTH"/>
</dbReference>
<name>H6LAW4_SAPGL</name>
<organism evidence="5 6">
    <name type="scientific">Saprospira grandis (strain Lewin)</name>
    <dbReference type="NCBI Taxonomy" id="984262"/>
    <lineage>
        <taxon>Bacteria</taxon>
        <taxon>Pseudomonadati</taxon>
        <taxon>Bacteroidota</taxon>
        <taxon>Saprospiria</taxon>
        <taxon>Saprospirales</taxon>
        <taxon>Saprospiraceae</taxon>
        <taxon>Saprospira</taxon>
    </lineage>
</organism>
<keyword evidence="6" id="KW-1185">Reference proteome</keyword>
<reference evidence="5 6" key="1">
    <citation type="journal article" date="2012" name="Stand. Genomic Sci.">
        <title>Complete genome sequencing and analysis of Saprospira grandis str. Lewin, a predatory marine bacterium.</title>
        <authorList>
            <person name="Saw J.H."/>
            <person name="Yuryev A."/>
            <person name="Kanbe M."/>
            <person name="Hou S."/>
            <person name="Young A.G."/>
            <person name="Aizawa S."/>
            <person name="Alam M."/>
        </authorList>
    </citation>
    <scope>NUCLEOTIDE SEQUENCE [LARGE SCALE GENOMIC DNA]</scope>
    <source>
        <strain evidence="5 6">Lewin</strain>
    </source>
</reference>
<dbReference type="HOGENOM" id="CLU_000445_88_2_10"/>
<dbReference type="STRING" id="984262.SGRA_2979"/>
<feature type="domain" description="HTH araC/xylS-type" evidence="4">
    <location>
        <begin position="182"/>
        <end position="280"/>
    </location>
</feature>
<dbReference type="Proteomes" id="UP000007519">
    <property type="component" value="Chromosome"/>
</dbReference>
<dbReference type="GO" id="GO:0003700">
    <property type="term" value="F:DNA-binding transcription factor activity"/>
    <property type="evidence" value="ECO:0007669"/>
    <property type="project" value="InterPro"/>
</dbReference>
<dbReference type="PANTHER" id="PTHR43280">
    <property type="entry name" value="ARAC-FAMILY TRANSCRIPTIONAL REGULATOR"/>
    <property type="match status" value="1"/>
</dbReference>
<proteinExistence type="predicted"/>
<dbReference type="InterPro" id="IPR018060">
    <property type="entry name" value="HTH_AraC"/>
</dbReference>
<evidence type="ECO:0000313" key="6">
    <source>
        <dbReference type="Proteomes" id="UP000007519"/>
    </source>
</evidence>
<dbReference type="EMBL" id="CP002831">
    <property type="protein sequence ID" value="AFC25707.1"/>
    <property type="molecule type" value="Genomic_DNA"/>
</dbReference>
<evidence type="ECO:0000256" key="1">
    <source>
        <dbReference type="ARBA" id="ARBA00023015"/>
    </source>
</evidence>
<evidence type="ECO:0000256" key="3">
    <source>
        <dbReference type="ARBA" id="ARBA00023163"/>
    </source>
</evidence>
<dbReference type="AlphaFoldDB" id="H6LAW4"/>
<dbReference type="OrthoDB" id="2585681at2"/>
<dbReference type="InterPro" id="IPR037923">
    <property type="entry name" value="HTH-like"/>
</dbReference>
<dbReference type="GO" id="GO:0043565">
    <property type="term" value="F:sequence-specific DNA binding"/>
    <property type="evidence" value="ECO:0007669"/>
    <property type="project" value="InterPro"/>
</dbReference>
<keyword evidence="1" id="KW-0805">Transcription regulation</keyword>
<dbReference type="eggNOG" id="COG2169">
    <property type="taxonomic scope" value="Bacteria"/>
</dbReference>
<evidence type="ECO:0000256" key="2">
    <source>
        <dbReference type="ARBA" id="ARBA00023125"/>
    </source>
</evidence>
<dbReference type="RefSeq" id="WP_015693309.1">
    <property type="nucleotide sequence ID" value="NC_016940.1"/>
</dbReference>
<dbReference type="PANTHER" id="PTHR43280:SF32">
    <property type="entry name" value="TRANSCRIPTIONAL REGULATORY PROTEIN"/>
    <property type="match status" value="1"/>
</dbReference>
<dbReference type="SUPFAM" id="SSF51215">
    <property type="entry name" value="Regulatory protein AraC"/>
    <property type="match status" value="1"/>
</dbReference>
<dbReference type="InterPro" id="IPR009057">
    <property type="entry name" value="Homeodomain-like_sf"/>
</dbReference>
<keyword evidence="3" id="KW-0804">Transcription</keyword>
<dbReference type="SUPFAM" id="SSF46689">
    <property type="entry name" value="Homeodomain-like"/>
    <property type="match status" value="1"/>
</dbReference>
<evidence type="ECO:0000313" key="5">
    <source>
        <dbReference type="EMBL" id="AFC25707.1"/>
    </source>
</evidence>
<evidence type="ECO:0000259" key="4">
    <source>
        <dbReference type="PROSITE" id="PS01124"/>
    </source>
</evidence>
<dbReference type="Pfam" id="PF12833">
    <property type="entry name" value="HTH_18"/>
    <property type="match status" value="1"/>
</dbReference>